<evidence type="ECO:0000313" key="2">
    <source>
        <dbReference type="Proteomes" id="UP000271087"/>
    </source>
</evidence>
<evidence type="ECO:0000313" key="1">
    <source>
        <dbReference type="EMBL" id="VDK67918.1"/>
    </source>
</evidence>
<dbReference type="AlphaFoldDB" id="A0A182E508"/>
<protein>
    <submittedName>
        <fullName evidence="3">COMM domain-containing protein</fullName>
    </submittedName>
</protein>
<dbReference type="EMBL" id="UYRW01000554">
    <property type="protein sequence ID" value="VDK67918.1"/>
    <property type="molecule type" value="Genomic_DNA"/>
</dbReference>
<evidence type="ECO:0000313" key="3">
    <source>
        <dbReference type="WBParaSite" id="nOo.2.0.1.t03082-RA"/>
    </source>
</evidence>
<keyword evidence="2" id="KW-1185">Reference proteome</keyword>
<name>A0A182E508_ONCOC</name>
<reference evidence="1 2" key="2">
    <citation type="submission" date="2018-08" db="EMBL/GenBank/DDBJ databases">
        <authorList>
            <person name="Laetsch R D."/>
            <person name="Stevens L."/>
            <person name="Kumar S."/>
            <person name="Blaxter L. M."/>
        </authorList>
    </citation>
    <scope>NUCLEOTIDE SEQUENCE [LARGE SCALE GENOMIC DNA]</scope>
</reference>
<sequence length="70" mass="8111">METLEHVGYSLIVNVASSNKSDSHGKMFMNIEFQTRNQDGELKLRNIRISASEFISFFQELRKMQAESIQ</sequence>
<reference evidence="3" key="1">
    <citation type="submission" date="2016-06" db="UniProtKB">
        <authorList>
            <consortium name="WormBaseParasite"/>
        </authorList>
    </citation>
    <scope>IDENTIFICATION</scope>
</reference>
<dbReference type="Proteomes" id="UP000271087">
    <property type="component" value="Unassembled WGS sequence"/>
</dbReference>
<accession>A0A182E508</accession>
<proteinExistence type="predicted"/>
<gene>
    <name evidence="1" type="ORF">NOO_LOCUS3082</name>
</gene>
<dbReference type="OrthoDB" id="5798498at2759"/>
<organism evidence="3">
    <name type="scientific">Onchocerca ochengi</name>
    <name type="common">Filarial nematode worm</name>
    <dbReference type="NCBI Taxonomy" id="42157"/>
    <lineage>
        <taxon>Eukaryota</taxon>
        <taxon>Metazoa</taxon>
        <taxon>Ecdysozoa</taxon>
        <taxon>Nematoda</taxon>
        <taxon>Chromadorea</taxon>
        <taxon>Rhabditida</taxon>
        <taxon>Spirurina</taxon>
        <taxon>Spiruromorpha</taxon>
        <taxon>Filarioidea</taxon>
        <taxon>Onchocercidae</taxon>
        <taxon>Onchocerca</taxon>
    </lineage>
</organism>
<dbReference type="WBParaSite" id="nOo.2.0.1.t03082-RA">
    <property type="protein sequence ID" value="nOo.2.0.1.t03082-RA"/>
    <property type="gene ID" value="nOo.2.0.1.g03082"/>
</dbReference>